<organism evidence="2 3">
    <name type="scientific">Pseudogemmobacter lacusdianii</name>
    <dbReference type="NCBI Taxonomy" id="3069608"/>
    <lineage>
        <taxon>Bacteria</taxon>
        <taxon>Pseudomonadati</taxon>
        <taxon>Pseudomonadota</taxon>
        <taxon>Alphaproteobacteria</taxon>
        <taxon>Rhodobacterales</taxon>
        <taxon>Paracoccaceae</taxon>
        <taxon>Pseudogemmobacter</taxon>
    </lineage>
</organism>
<keyword evidence="1" id="KW-0732">Signal</keyword>
<reference evidence="2 3" key="1">
    <citation type="submission" date="2023-08" db="EMBL/GenBank/DDBJ databases">
        <title>Characterization of two Paracoccaceae strains isolated from Phycosphere and proposal of Xinfangfangia lacusdiani sp. nov.</title>
        <authorList>
            <person name="Deng Y."/>
            <person name="Zhang Y.Q."/>
        </authorList>
    </citation>
    <scope>NUCLEOTIDE SEQUENCE [LARGE SCALE GENOMIC DNA]</scope>
    <source>
        <strain evidence="2 3">CPCC 101601</strain>
    </source>
</reference>
<feature type="chain" id="PRO_5046589018" evidence="1">
    <location>
        <begin position="19"/>
        <end position="140"/>
    </location>
</feature>
<sequence length="140" mass="14695">MKIASRLALATAASLLLAAGACEEQSAPEAEVTGEAIAVPSGRAVHVLDVITDLQGPSGATARFRFVVPGLKAEEDASADMEALCTSYALPRTDGMVPPPQQIVIVFADQPVPFGEQAPDAVQFFEAFSLQDGACIWEMF</sequence>
<gene>
    <name evidence="2" type="ORF">Q9295_00965</name>
</gene>
<dbReference type="RefSeq" id="WP_306678482.1">
    <property type="nucleotide sequence ID" value="NZ_JAVDBT010000001.1"/>
</dbReference>
<evidence type="ECO:0000313" key="2">
    <source>
        <dbReference type="EMBL" id="MDQ2064930.1"/>
    </source>
</evidence>
<proteinExistence type="predicted"/>
<name>A0ABU0VUJ3_9RHOB</name>
<dbReference type="Proteomes" id="UP001239680">
    <property type="component" value="Unassembled WGS sequence"/>
</dbReference>
<dbReference type="Pfam" id="PF20107">
    <property type="entry name" value="DUF6497"/>
    <property type="match status" value="1"/>
</dbReference>
<feature type="signal peptide" evidence="1">
    <location>
        <begin position="1"/>
        <end position="18"/>
    </location>
</feature>
<keyword evidence="3" id="KW-1185">Reference proteome</keyword>
<evidence type="ECO:0000313" key="3">
    <source>
        <dbReference type="Proteomes" id="UP001239680"/>
    </source>
</evidence>
<evidence type="ECO:0000256" key="1">
    <source>
        <dbReference type="SAM" id="SignalP"/>
    </source>
</evidence>
<accession>A0ABU0VUJ3</accession>
<dbReference type="InterPro" id="IPR045467">
    <property type="entry name" value="DUF6497"/>
</dbReference>
<protein>
    <submittedName>
        <fullName evidence="2">DUF6497 family protein</fullName>
    </submittedName>
</protein>
<dbReference type="PROSITE" id="PS51257">
    <property type="entry name" value="PROKAR_LIPOPROTEIN"/>
    <property type="match status" value="1"/>
</dbReference>
<comment type="caution">
    <text evidence="2">The sequence shown here is derived from an EMBL/GenBank/DDBJ whole genome shotgun (WGS) entry which is preliminary data.</text>
</comment>
<dbReference type="EMBL" id="JAVDBT010000001">
    <property type="protein sequence ID" value="MDQ2064930.1"/>
    <property type="molecule type" value="Genomic_DNA"/>
</dbReference>